<keyword evidence="6 7" id="KW-0472">Membrane</keyword>
<evidence type="ECO:0000256" key="5">
    <source>
        <dbReference type="ARBA" id="ARBA00022989"/>
    </source>
</evidence>
<dbReference type="EMBL" id="CP049863">
    <property type="protein sequence ID" value="QIK63033.1"/>
    <property type="molecule type" value="Genomic_DNA"/>
</dbReference>
<evidence type="ECO:0000256" key="1">
    <source>
        <dbReference type="ARBA" id="ARBA00004651"/>
    </source>
</evidence>
<evidence type="ECO:0000256" key="7">
    <source>
        <dbReference type="SAM" id="Phobius"/>
    </source>
</evidence>
<dbReference type="Gene3D" id="3.40.720.10">
    <property type="entry name" value="Alkaline Phosphatase, subunit A"/>
    <property type="match status" value="1"/>
</dbReference>
<feature type="transmembrane region" description="Helical" evidence="7">
    <location>
        <begin position="12"/>
        <end position="37"/>
    </location>
</feature>
<dbReference type="PANTHER" id="PTHR47371">
    <property type="entry name" value="LIPOTEICHOIC ACID SYNTHASE"/>
    <property type="match status" value="1"/>
</dbReference>
<dbReference type="SUPFAM" id="SSF53649">
    <property type="entry name" value="Alkaline phosphatase-like"/>
    <property type="match status" value="1"/>
</dbReference>
<keyword evidence="4 7" id="KW-0812">Transmembrane</keyword>
<evidence type="ECO:0000259" key="8">
    <source>
        <dbReference type="Pfam" id="PF00884"/>
    </source>
</evidence>
<dbReference type="Proteomes" id="UP000502677">
    <property type="component" value="Chromosome"/>
</dbReference>
<evidence type="ECO:0000256" key="6">
    <source>
        <dbReference type="ARBA" id="ARBA00023136"/>
    </source>
</evidence>
<keyword evidence="5 7" id="KW-1133">Transmembrane helix</keyword>
<dbReference type="InterPro" id="IPR050448">
    <property type="entry name" value="OpgB/LTA_synthase_biosynth"/>
</dbReference>
<organism evidence="9 10">
    <name type="scientific">Leucobacter viscericola</name>
    <dbReference type="NCBI Taxonomy" id="2714935"/>
    <lineage>
        <taxon>Bacteria</taxon>
        <taxon>Bacillati</taxon>
        <taxon>Actinomycetota</taxon>
        <taxon>Actinomycetes</taxon>
        <taxon>Micrococcales</taxon>
        <taxon>Microbacteriaceae</taxon>
        <taxon>Leucobacter</taxon>
    </lineage>
</organism>
<dbReference type="CDD" id="cd16015">
    <property type="entry name" value="LTA_synthase"/>
    <property type="match status" value="1"/>
</dbReference>
<feature type="transmembrane region" description="Helical" evidence="7">
    <location>
        <begin position="64"/>
        <end position="88"/>
    </location>
</feature>
<dbReference type="PANTHER" id="PTHR47371:SF3">
    <property type="entry name" value="PHOSPHOGLYCEROL TRANSFERASE I"/>
    <property type="match status" value="1"/>
</dbReference>
<feature type="transmembrane region" description="Helical" evidence="7">
    <location>
        <begin position="108"/>
        <end position="129"/>
    </location>
</feature>
<evidence type="ECO:0000256" key="4">
    <source>
        <dbReference type="ARBA" id="ARBA00022692"/>
    </source>
</evidence>
<evidence type="ECO:0000256" key="2">
    <source>
        <dbReference type="ARBA" id="ARBA00004936"/>
    </source>
</evidence>
<gene>
    <name evidence="9" type="ORF">G7068_07350</name>
</gene>
<evidence type="ECO:0000256" key="3">
    <source>
        <dbReference type="ARBA" id="ARBA00022475"/>
    </source>
</evidence>
<protein>
    <submittedName>
        <fullName evidence="9">LTA synthase family protein</fullName>
    </submittedName>
</protein>
<comment type="pathway">
    <text evidence="2">Cell wall biogenesis; lipoteichoic acid biosynthesis.</text>
</comment>
<keyword evidence="10" id="KW-1185">Reference proteome</keyword>
<dbReference type="AlphaFoldDB" id="A0A6G7XEQ7"/>
<evidence type="ECO:0000313" key="10">
    <source>
        <dbReference type="Proteomes" id="UP000502677"/>
    </source>
</evidence>
<dbReference type="RefSeq" id="WP_166290673.1">
    <property type="nucleotide sequence ID" value="NZ_CP049863.1"/>
</dbReference>
<sequence>MTAESVSPKRRLWAAGIVGFWVLVAVGTIFTGAALWVRRTFGVISVDQLLSNMNGGGEGAGGDALVAGAVAAIIVVPVAITLALAVVVEMLRRGLRSKAWFTTLRTRLFRGVAIALAVILPLGGATLFGDTIGAVDYIQASIREKTLGTTLADFYKAPKVEPGHSDGGSVVSVGAKGDSGSGAAKGKNNLVLIYLESIEDTFTDDKVFEKNMLAPVQTATSGWATVPKLDTYEGGGWTMAGIVGTQCGIPLRTATSNADNDDLNLLGDQDHQLDRFLPGADCLGDVLKDEGYHNVFLGGANASFAGKDQFLSGHGYDEVYGLEDWVSEGETETRAEWGLSDRRLFEHAKEKVKELHDAGDPFNLTMLTLDSHEPIHVFDYCDVDTKKELTSITFCSMEQVAGFVGYMDKQGYLDDTTVVVMGDHRKMNVEGGTYWDELKDRDDRTIFNRVWVPGGVKFAREEIDQLSMYPTLLELVGLNIKDHRAGIGVSALVKEQDVPAGSILDLDSDEYLDVVKSRSVSFYAKMWAHGSQVTAAG</sequence>
<keyword evidence="3" id="KW-1003">Cell membrane</keyword>
<evidence type="ECO:0000313" key="9">
    <source>
        <dbReference type="EMBL" id="QIK63033.1"/>
    </source>
</evidence>
<dbReference type="GO" id="GO:0005886">
    <property type="term" value="C:plasma membrane"/>
    <property type="evidence" value="ECO:0007669"/>
    <property type="project" value="UniProtKB-SubCell"/>
</dbReference>
<proteinExistence type="predicted"/>
<accession>A0A6G7XEQ7</accession>
<feature type="domain" description="Sulfatase N-terminal" evidence="8">
    <location>
        <begin position="189"/>
        <end position="477"/>
    </location>
</feature>
<reference evidence="9 10" key="1">
    <citation type="submission" date="2020-03" db="EMBL/GenBank/DDBJ databases">
        <title>Leucobacter sp. nov., isolated from beetles.</title>
        <authorList>
            <person name="Hyun D.-W."/>
            <person name="Bae J.-W."/>
        </authorList>
    </citation>
    <scope>NUCLEOTIDE SEQUENCE [LARGE SCALE GENOMIC DNA]</scope>
    <source>
        <strain evidence="9 10">HDW9C</strain>
    </source>
</reference>
<dbReference type="InterPro" id="IPR017850">
    <property type="entry name" value="Alkaline_phosphatase_core_sf"/>
</dbReference>
<name>A0A6G7XEQ7_9MICO</name>
<dbReference type="InterPro" id="IPR000917">
    <property type="entry name" value="Sulfatase_N"/>
</dbReference>
<dbReference type="Pfam" id="PF00884">
    <property type="entry name" value="Sulfatase"/>
    <property type="match status" value="1"/>
</dbReference>
<dbReference type="KEGG" id="lvi:G7068_07350"/>
<comment type="subcellular location">
    <subcellularLocation>
        <location evidence="1">Cell membrane</location>
        <topology evidence="1">Multi-pass membrane protein</topology>
    </subcellularLocation>
</comment>